<keyword evidence="5" id="KW-1185">Reference proteome</keyword>
<feature type="domain" description="DUF4347" evidence="2">
    <location>
        <begin position="75"/>
        <end position="238"/>
    </location>
</feature>
<evidence type="ECO:0000313" key="4">
    <source>
        <dbReference type="EMBL" id="RCK07475.1"/>
    </source>
</evidence>
<feature type="compositionally biased region" description="Polar residues" evidence="1">
    <location>
        <begin position="2422"/>
        <end position="2438"/>
    </location>
</feature>
<dbReference type="InterPro" id="IPR013783">
    <property type="entry name" value="Ig-like_fold"/>
</dbReference>
<dbReference type="Proteomes" id="UP000252419">
    <property type="component" value="Unassembled WGS sequence"/>
</dbReference>
<dbReference type="SUPFAM" id="SSF117074">
    <property type="entry name" value="Hypothetical protein PA1324"/>
    <property type="match status" value="1"/>
</dbReference>
<dbReference type="Gene3D" id="2.60.40.10">
    <property type="entry name" value="Immunoglobulins"/>
    <property type="match status" value="7"/>
</dbReference>
<evidence type="ECO:0000256" key="1">
    <source>
        <dbReference type="SAM" id="MobiDB-lite"/>
    </source>
</evidence>
<feature type="domain" description="RapA2 cadherin-like" evidence="3">
    <location>
        <begin position="2803"/>
        <end position="2893"/>
    </location>
</feature>
<dbReference type="Gene3D" id="2.60.40.740">
    <property type="match status" value="1"/>
</dbReference>
<feature type="compositionally biased region" description="Acidic residues" evidence="1">
    <location>
        <begin position="2105"/>
        <end position="2118"/>
    </location>
</feature>
<dbReference type="Pfam" id="PF17803">
    <property type="entry name" value="Cadherin_4"/>
    <property type="match status" value="8"/>
</dbReference>
<protein>
    <recommendedName>
        <fullName evidence="6">Adhesin</fullName>
    </recommendedName>
</protein>
<feature type="region of interest" description="Disordered" evidence="1">
    <location>
        <begin position="2691"/>
        <end position="2744"/>
    </location>
</feature>
<sequence length="3517" mass="359076">MGLVDMRDETVRSPFRPVSHPLVLEPRILFDGAAAVAAEHQDNSQPDGTSDHSDAADQTHPEPATTGPPSSGNHLLVIDGRIDNLSELTENLGANVSVLIVDGNTNGLDAISAALDEIGEVESIQILTHGASGQFVLGNSEIRAQTIDALSDSLSDWRDHLSEDADIQLYGCNIGAGSSGQALVSRLADLTGADVAASDDETGASSLGGDWDLETQVGVIDKATALNAEVIAGFDSLLADADPLVSVGSGSDVLLGDQFTFTVNFENNSSQVGFAPYLDLFFPATGKDGAGAETDDGVTFISAKYLDQTLTAHTVTFDADGNATHPIAKDSNGDAVVINAATYGLQAGDQLVVVQLPFASVTEEQPTISLDITAALSNLADTAQSNGSPDLTIKVRGGFEFGNDALDNPTTDPSLIEAITHDFVVHPTIISISQSVNAPEGEVTTGPNYVHSLTLTATPATGQTLTNVVVTQPIPDQIQVTSITPGSGGTITSVTLYNGTVLTNSTLIDQAISSDSIFIKEFTVEYDSISAAIDTVVEFYVPEADSDGALVLDPTTGDDVTITVDGPTGSGNWVPLDERDLDEDSENIEFTGTGASASFVAKSITVEKSATVAIDNGQSGLTPGDTLRYTLDLAISDYFAFGEDFFENGSFIITDTLSDGQTLSSSPAATFTYSMNGVTQTIDMTGATTTTPNGDGTTDISLDIAQALRNSGLTLGALIGDLAFDETQAGATLGVISYSAVLSQNYTSGTTPKNAINEGDAISNSASITATILQDALNLTGSSETDDSSTSHTLAHRSIDITISDVNGSTPPSNVELNPGDVVTFTLNYDLLTGDYEDFVLTAYLPLPLFDVSGIAWSQGSGADTWNFGGDNTNAGSAPTVTSIAGNAIQFDFGDFDTSSTDGSTIEVQFTITVGDQPYADQRSINVLAESSQSTTLTAQTLVSSDVAQISSIAEPVLTMSHGVVSSSNGTVSGTTGTWNAPGTSGTPFSGNVNDITAIEGSVTDIDGGDLLRLATAIENTGGGGAFDVATSITLPTGLSFANGTLTDANLQIYRGDGTLLVLGTDYSVSGNTITFLDNGGVATLLAGRDGTSADTSGANLVVITYDVEVNDAIDASATLQTTATLGNYASVDGGTDFTPTDLEDIADQQVAAPEIRKNFADGSLDNSDSSASHTTGSDLVVGESMLYDIIVTLPEGTTQSLEIDDLVPDGMSLDTSFNGTGYQLITLTSESGALTNDFAGSITVSSLTAVSGTLGDDGVDGRFSFSASSAAADNDTGNNSFVIRVRLVAENVTANQASTTRQNSAELHYSDPDGDTANGSTPQDRTVALSDGKPSITLREPTLTIDQTLVTSTTLGFDQGDEVEFTITITNGNSGTDFDAFDISLASTLPTELDGLTIAGITYSGGATNNSGADFEIAGGVLQTSAGANVDIVKGGSIVIRITGTVNATAASEANFSNTAEVRWTSLDGASAGTADPAGERTGQDGSLGGGALNDYRRSDTLTIPVAQAILVSRVGGLPDTEAPDPTDASNETVVVGEIIRYRVVVLLPEGANPNYQLEVTLDNGLEFIDKNDNAMLVGFISNGGLTTDATLITGGTLEISGNQDSAEAQSIDPNLAGAAPTGVLDPTQVNIAGQVITFNFGNISNSEVDSDREGIVLEFNVRVANVAASSAGAALGMQVQEIRNGTNGAQSDTFTETVVEPSFSSVDKTVTDFDPNPTGSTGTATVELSFTQDGGAPAFNTNVSDDITGGTNYELISIKINDTTYTVGNLPSGISFDQTSGISVDFDQLNVDDAVVVTYSVDVPNNTTIAATDASLTWSSLPEDFTGWGGNDVGTDGDSDGERTGSGVGENDYVLTEGAGLGVISGTLWNDTATASADGANVVPDGGATGLEGLTVTLTWAGADGDLATTADNLVFTTETDANGEYSFGVLPSGNYRIDTPTDTVTYAQPVGDLEVRIDTDGTGGTLGQVDITLGEGTSDTADAGYVEQNDAPVNTLPGNQSVNEDTPLTISGLSIDDIDSGRGGDTQLTVQLTVLHGTVSVTLAGAASISSGSNNSSTLTLQGTRDDINATLANGVIYQGTQDYNGTDTLTVTTSDRGNYGDADDDGIPGETSDDALTDTDSLQITINAINDDPVANNDTATAQEAGGNDNLTPGVDPRGSLIDNDTDVDIATNDDELRITDVTSIATSDTETISSGGSATITGQYGSLVVQSDGRYQYVVDNDNADVQALRLSGNTLSETFSYTLSDLGDVTDTATFTVTITGANDAPIGVDDTGSATEAGGVANGTAGTDASGNVLTNDTDVDANSETKVVSGVRAVPKDESGALTTVSGSTPITGTYGTLTINPDGSYSYVIDNSNADVQGLSAGDTLTEVFSYQVTDAAGLNDLANLTITINGANDNPVATNNVAVAQAANSSLGDTDAAESNPNGNVITNDTGDGADSDVDSADQPNTNLRVSGINSENLNAAGALTSISSGATEVAVTGEYGTLYISSDGTARYNVDSENTDVIALGSGVTADEVFTYEITDTNGLTTTATITITVYGANDDPVAQDAFAIAQESGGVDNATAGSNPTGDVTSRDVDPDGDPLTVVAIRTGPSSGGGTSGTIGVALAGTYGSLTLNSDGTYSYVVDNTNTAVEALRNTTHTVTERFTYTIQDGGGLQDTAEIVIVIRGQNDAPVAVDDSATAVEAGGESNNSPGTDPSGNVLTNDTDVDSTANGETKEVSAVRTGAEAASGTSGTLGSELRGSYGWLTINEDGSYSYRLDNSNATVQALRNSGNTLSDTFTYTVSDKAGATDNAAITITIQGANDTPTASNDTAIAVEAGGTNNGTAGTNPTGNVLTNDSDIDQNGESLSVSAIRQGTTIGTVGSGLAGTYGTLTLNSNGSYSYVVDNTNAAVQALLSATQTLTETFTYTTRDLAGATSTATLTVTIQGANDAPVAVNDTATATEAGGTNNGTAGTNPTGNLLTNDTDVDSSDTKSVSGIRTGSESAGGSILSISGSRTVTGTYGTLTIAANGTFTYAVNNSLAAVQALKVGDSLSESFTYRLSDSSGATDLAEIAITINGAWDAPVAVNNFAYAVAENAENTANNPEGNVLTNDTDVDSGDSKYVNGARTGSESAGGALDAVASNTSKDDGTVIVGTYGTLTIGADGTYRFVVDSTNPDLINLPAQGTRTEIFTYQVVDDGGQTDTAQLTVIIRGRNDAPVAVDDTNTASDQVQAPHATGNVIPNDTDTDDVNSLEVTAIRTGAEDGTGTEGALGASIQGKYGTLTLNADGSYSYSIDLNNPEVLAAAGLGTVLKDEFTYTLSDDWGATDQATLTINLDIAAPYVPIPDGNGPRGGNVPGDFVVTQPPPPPLPDVRPIVFVTPTVQVDARVNEAVNSQNNGSDIFAGLTPFIRSQSIGSGLGEISGQFVGSAVDRSSFDSDIDLAVFLGRQGRVDLNAEGLLSDPSLFTPTSEGMTEPGGITARAPETGEFKTASSFSNQLQNAVNQVPPIAARNGSADKNATHSGA</sequence>
<dbReference type="EMBL" id="JPWA01000002">
    <property type="protein sequence ID" value="RCK07475.1"/>
    <property type="molecule type" value="Genomic_DNA"/>
</dbReference>
<evidence type="ECO:0008006" key="6">
    <source>
        <dbReference type="Google" id="ProtNLM"/>
    </source>
</evidence>
<reference evidence="4 5" key="1">
    <citation type="submission" date="2014-07" db="EMBL/GenBank/DDBJ databases">
        <title>Draft genome sequence of Thalassospira xianhensis P-4 (MCCC 1A02616).</title>
        <authorList>
            <person name="Lai Q."/>
            <person name="Shao Z."/>
        </authorList>
    </citation>
    <scope>NUCLEOTIDE SEQUENCE [LARGE SCALE GENOMIC DNA]</scope>
    <source>
        <strain evidence="4 5">MCCC 1A02616</strain>
    </source>
</reference>
<feature type="domain" description="RapA2 cadherin-like" evidence="3">
    <location>
        <begin position="2539"/>
        <end position="2632"/>
    </location>
</feature>
<feature type="region of interest" description="Disordered" evidence="1">
    <location>
        <begin position="1834"/>
        <end position="1853"/>
    </location>
</feature>
<feature type="region of interest" description="Disordered" evidence="1">
    <location>
        <begin position="2952"/>
        <end position="2991"/>
    </location>
</feature>
<organism evidence="4 5">
    <name type="scientific">Thalassospira xianhensis MCCC 1A02616</name>
    <dbReference type="NCBI Taxonomy" id="1177929"/>
    <lineage>
        <taxon>Bacteria</taxon>
        <taxon>Pseudomonadati</taxon>
        <taxon>Pseudomonadota</taxon>
        <taxon>Alphaproteobacteria</taxon>
        <taxon>Rhodospirillales</taxon>
        <taxon>Thalassospiraceae</taxon>
        <taxon>Thalassospira</taxon>
    </lineage>
</organism>
<feature type="region of interest" description="Disordered" evidence="1">
    <location>
        <begin position="2280"/>
        <end position="2306"/>
    </location>
</feature>
<feature type="compositionally biased region" description="Polar residues" evidence="1">
    <location>
        <begin position="1297"/>
        <end position="1306"/>
    </location>
</feature>
<evidence type="ECO:0000259" key="3">
    <source>
        <dbReference type="Pfam" id="PF17803"/>
    </source>
</evidence>
<dbReference type="Pfam" id="PF14252">
    <property type="entry name" value="DUF4347"/>
    <property type="match status" value="1"/>
</dbReference>
<feature type="compositionally biased region" description="Basic and acidic residues" evidence="1">
    <location>
        <begin position="49"/>
        <end position="60"/>
    </location>
</feature>
<feature type="compositionally biased region" description="Polar residues" evidence="1">
    <location>
        <begin position="2571"/>
        <end position="2580"/>
    </location>
</feature>
<feature type="domain" description="RapA2 cadherin-like" evidence="3">
    <location>
        <begin position="3062"/>
        <end position="3161"/>
    </location>
</feature>
<proteinExistence type="predicted"/>
<feature type="domain" description="RapA2 cadherin-like" evidence="3">
    <location>
        <begin position="2669"/>
        <end position="2766"/>
    </location>
</feature>
<feature type="compositionally biased region" description="Polar residues" evidence="1">
    <location>
        <begin position="2291"/>
        <end position="2306"/>
    </location>
</feature>
<feature type="domain" description="RapA2 cadherin-like" evidence="3">
    <location>
        <begin position="3197"/>
        <end position="3285"/>
    </location>
</feature>
<feature type="region of interest" description="Disordered" evidence="1">
    <location>
        <begin position="2565"/>
        <end position="2589"/>
    </location>
</feature>
<feature type="domain" description="RapA2 cadherin-like" evidence="3">
    <location>
        <begin position="2126"/>
        <end position="2222"/>
    </location>
</feature>
<feature type="compositionally biased region" description="Polar residues" evidence="1">
    <location>
        <begin position="2697"/>
        <end position="2723"/>
    </location>
</feature>
<dbReference type="NCBIfam" id="TIGR01965">
    <property type="entry name" value="VCBS_repeat"/>
    <property type="match status" value="9"/>
</dbReference>
<gene>
    <name evidence="4" type="ORF">TH5_03545</name>
</gene>
<feature type="domain" description="RapA2 cadherin-like" evidence="3">
    <location>
        <begin position="2930"/>
        <end position="3026"/>
    </location>
</feature>
<feature type="region of interest" description="Disordered" evidence="1">
    <location>
        <begin position="2098"/>
        <end position="2118"/>
    </location>
</feature>
<feature type="domain" description="RapA2 cadherin-like" evidence="3">
    <location>
        <begin position="2259"/>
        <end position="2356"/>
    </location>
</feature>
<feature type="region of interest" description="Disordered" evidence="1">
    <location>
        <begin position="37"/>
        <end position="74"/>
    </location>
</feature>
<evidence type="ECO:0000313" key="5">
    <source>
        <dbReference type="Proteomes" id="UP000252419"/>
    </source>
</evidence>
<feature type="compositionally biased region" description="Low complexity" evidence="1">
    <location>
        <begin position="2952"/>
        <end position="2975"/>
    </location>
</feature>
<dbReference type="InterPro" id="IPR040853">
    <property type="entry name" value="RapA2_cadherin-like"/>
</dbReference>
<evidence type="ECO:0000259" key="2">
    <source>
        <dbReference type="Pfam" id="PF14252"/>
    </source>
</evidence>
<feature type="region of interest" description="Disordered" evidence="1">
    <location>
        <begin position="1470"/>
        <end position="1491"/>
    </location>
</feature>
<accession>A0A367UGP2</accession>
<name>A0A367UGP2_9PROT</name>
<feature type="region of interest" description="Disordered" evidence="1">
    <location>
        <begin position="2422"/>
        <end position="2448"/>
    </location>
</feature>
<feature type="region of interest" description="Disordered" evidence="1">
    <location>
        <begin position="1297"/>
        <end position="1334"/>
    </location>
</feature>
<dbReference type="InterPro" id="IPR010221">
    <property type="entry name" value="VCBS_dom"/>
</dbReference>
<comment type="caution">
    <text evidence="4">The sequence shown here is derived from an EMBL/GenBank/DDBJ whole genome shotgun (WGS) entry which is preliminary data.</text>
</comment>
<dbReference type="InterPro" id="IPR025592">
    <property type="entry name" value="DUF4347"/>
</dbReference>